<keyword evidence="2" id="KW-1185">Reference proteome</keyword>
<evidence type="ECO:0000313" key="2">
    <source>
        <dbReference type="Proteomes" id="UP001209229"/>
    </source>
</evidence>
<gene>
    <name evidence="1" type="ORF">OM075_00500</name>
</gene>
<comment type="caution">
    <text evidence="1">The sequence shown here is derived from an EMBL/GenBank/DDBJ whole genome shotgun (WGS) entry which is preliminary data.</text>
</comment>
<proteinExistence type="predicted"/>
<reference evidence="1" key="1">
    <citation type="submission" date="2022-10" db="EMBL/GenBank/DDBJ databases">
        <authorList>
            <person name="Yu W.X."/>
        </authorList>
    </citation>
    <scope>NUCLEOTIDE SEQUENCE</scope>
    <source>
        <strain evidence="1">AAT</strain>
    </source>
</reference>
<dbReference type="RefSeq" id="WP_301188490.1">
    <property type="nucleotide sequence ID" value="NZ_JAPDPJ010000001.1"/>
</dbReference>
<name>A0AAE3M0M5_9BACT</name>
<protein>
    <submittedName>
        <fullName evidence="1">Uncharacterized protein</fullName>
    </submittedName>
</protein>
<dbReference type="AlphaFoldDB" id="A0AAE3M0M5"/>
<dbReference type="Proteomes" id="UP001209229">
    <property type="component" value="Unassembled WGS sequence"/>
</dbReference>
<evidence type="ECO:0000313" key="1">
    <source>
        <dbReference type="EMBL" id="MCW3784919.1"/>
    </source>
</evidence>
<sequence length="157" mass="17770">MTNDDFGTMIDFNELGRINGFDPKEVNSAFIYLLHEGLIEGFGAGSSVMLTHEGIIAVESVLRKVNFDDDIPFNQVELFQLKEILNDLKDKINRLELGQQVIFNRIDEVFEEAKSMQKKDWKDYLLEQSKNWVIAQTLTEGGKIAIAATLEGLNIMG</sequence>
<accession>A0AAE3M0M5</accession>
<dbReference type="EMBL" id="JAPDPJ010000001">
    <property type="protein sequence ID" value="MCW3784919.1"/>
    <property type="molecule type" value="Genomic_DNA"/>
</dbReference>
<organism evidence="1 2">
    <name type="scientific">Plebeiibacterium sediminum</name>
    <dbReference type="NCBI Taxonomy" id="2992112"/>
    <lineage>
        <taxon>Bacteria</taxon>
        <taxon>Pseudomonadati</taxon>
        <taxon>Bacteroidota</taxon>
        <taxon>Bacteroidia</taxon>
        <taxon>Marinilabiliales</taxon>
        <taxon>Marinilabiliaceae</taxon>
        <taxon>Plebeiibacterium</taxon>
    </lineage>
</organism>